<accession>A0A139R3M5</accession>
<proteinExistence type="predicted"/>
<evidence type="ECO:0000256" key="1">
    <source>
        <dbReference type="SAM" id="Coils"/>
    </source>
</evidence>
<evidence type="ECO:0000256" key="2">
    <source>
        <dbReference type="SAM" id="Phobius"/>
    </source>
</evidence>
<feature type="domain" description="DUF7365" evidence="3">
    <location>
        <begin position="6"/>
        <end position="90"/>
    </location>
</feature>
<dbReference type="InterPro" id="IPR055789">
    <property type="entry name" value="DUF7365"/>
</dbReference>
<reference evidence="4 5" key="1">
    <citation type="submission" date="2016-01" db="EMBL/GenBank/DDBJ databases">
        <title>Highly variable Streptococcus oralis are common among viridans streptococci isolated from primates.</title>
        <authorList>
            <person name="Denapaite D."/>
            <person name="Rieger M."/>
            <person name="Koendgen S."/>
            <person name="Brueckner R."/>
            <person name="Ochigava I."/>
            <person name="Kappeler P."/>
            <person name="Maetz-Rensing K."/>
            <person name="Leendertz F."/>
            <person name="Hakenbeck R."/>
        </authorList>
    </citation>
    <scope>NUCLEOTIDE SEQUENCE [LARGE SCALE GENOMIC DNA]</scope>
    <source>
        <strain evidence="4 5">DD03</strain>
    </source>
</reference>
<dbReference type="Pfam" id="PF24073">
    <property type="entry name" value="DUF7365"/>
    <property type="match status" value="1"/>
</dbReference>
<protein>
    <submittedName>
        <fullName evidence="4">Phage protein</fullName>
    </submittedName>
</protein>
<dbReference type="AlphaFoldDB" id="A0A139R3M5"/>
<keyword evidence="2" id="KW-0472">Membrane</keyword>
<dbReference type="RefSeq" id="WP_061459902.1">
    <property type="nucleotide sequence ID" value="NZ_KQ970571.1"/>
</dbReference>
<keyword evidence="2" id="KW-0812">Transmembrane</keyword>
<evidence type="ECO:0000259" key="3">
    <source>
        <dbReference type="Pfam" id="PF24073"/>
    </source>
</evidence>
<dbReference type="Proteomes" id="UP000071927">
    <property type="component" value="Unassembled WGS sequence"/>
</dbReference>
<dbReference type="PATRIC" id="fig|315405.12.peg.990"/>
<feature type="coiled-coil region" evidence="1">
    <location>
        <begin position="49"/>
        <end position="86"/>
    </location>
</feature>
<organism evidence="4 5">
    <name type="scientific">Streptococcus gallolyticus</name>
    <dbReference type="NCBI Taxonomy" id="315405"/>
    <lineage>
        <taxon>Bacteria</taxon>
        <taxon>Bacillati</taxon>
        <taxon>Bacillota</taxon>
        <taxon>Bacilli</taxon>
        <taxon>Lactobacillales</taxon>
        <taxon>Streptococcaceae</taxon>
        <taxon>Streptococcus</taxon>
    </lineage>
</organism>
<dbReference type="EMBL" id="LQXV01000149">
    <property type="protein sequence ID" value="KXU09429.1"/>
    <property type="molecule type" value="Genomic_DNA"/>
</dbReference>
<comment type="caution">
    <text evidence="4">The sequence shown here is derived from an EMBL/GenBank/DDBJ whole genome shotgun (WGS) entry which is preliminary data.</text>
</comment>
<evidence type="ECO:0000313" key="5">
    <source>
        <dbReference type="Proteomes" id="UP000071927"/>
    </source>
</evidence>
<gene>
    <name evidence="4" type="ORF">SGADD03_00834</name>
</gene>
<sequence>MWKPEIISMFLSASVSVLTLFTFFQSRMTNSERRTTILEEKDKQQDKELIEIKKRLDNHDKQNEALIRLTTEITNLSEKVEKIDTKLEELS</sequence>
<keyword evidence="1" id="KW-0175">Coiled coil</keyword>
<evidence type="ECO:0000313" key="4">
    <source>
        <dbReference type="EMBL" id="KXU09429.1"/>
    </source>
</evidence>
<keyword evidence="2" id="KW-1133">Transmembrane helix</keyword>
<feature type="transmembrane region" description="Helical" evidence="2">
    <location>
        <begin position="6"/>
        <end position="24"/>
    </location>
</feature>
<name>A0A139R3M5_9STRE</name>